<sequence length="129" mass="14219">MSSSRPRVREWQTWRGGATSRAEFRSDKKGTVRSVRESGKKQAVPTKAHRLDKEVEDEPEVQWRTSMDTAGRTKGEALVLDDSGGGDGEMTGVLGRGETSVAKGGIRDATPRASVAKCERCICMYRFKL</sequence>
<feature type="region of interest" description="Disordered" evidence="1">
    <location>
        <begin position="1"/>
        <end position="96"/>
    </location>
</feature>
<proteinExistence type="predicted"/>
<accession>A0A401GRD9</accession>
<evidence type="ECO:0000313" key="2">
    <source>
        <dbReference type="EMBL" id="GBE84798.1"/>
    </source>
</evidence>
<organism evidence="2 3">
    <name type="scientific">Sparassis crispa</name>
    <dbReference type="NCBI Taxonomy" id="139825"/>
    <lineage>
        <taxon>Eukaryota</taxon>
        <taxon>Fungi</taxon>
        <taxon>Dikarya</taxon>
        <taxon>Basidiomycota</taxon>
        <taxon>Agaricomycotina</taxon>
        <taxon>Agaricomycetes</taxon>
        <taxon>Polyporales</taxon>
        <taxon>Sparassidaceae</taxon>
        <taxon>Sparassis</taxon>
    </lineage>
</organism>
<comment type="caution">
    <text evidence="2">The sequence shown here is derived from an EMBL/GenBank/DDBJ whole genome shotgun (WGS) entry which is preliminary data.</text>
</comment>
<keyword evidence="3" id="KW-1185">Reference proteome</keyword>
<dbReference type="Proteomes" id="UP000287166">
    <property type="component" value="Unassembled WGS sequence"/>
</dbReference>
<name>A0A401GRD9_9APHY</name>
<evidence type="ECO:0000313" key="3">
    <source>
        <dbReference type="Proteomes" id="UP000287166"/>
    </source>
</evidence>
<feature type="compositionally biased region" description="Basic and acidic residues" evidence="1">
    <location>
        <begin position="22"/>
        <end position="40"/>
    </location>
</feature>
<dbReference type="AlphaFoldDB" id="A0A401GRD9"/>
<protein>
    <submittedName>
        <fullName evidence="2">Uncharacterized protein</fullName>
    </submittedName>
</protein>
<evidence type="ECO:0000256" key="1">
    <source>
        <dbReference type="SAM" id="MobiDB-lite"/>
    </source>
</evidence>
<gene>
    <name evidence="2" type="ORF">SCP_0607780</name>
</gene>
<dbReference type="RefSeq" id="XP_027615711.1">
    <property type="nucleotide sequence ID" value="XM_027759910.1"/>
</dbReference>
<dbReference type="InParanoid" id="A0A401GRD9"/>
<dbReference type="EMBL" id="BFAD01000006">
    <property type="protein sequence ID" value="GBE84798.1"/>
    <property type="molecule type" value="Genomic_DNA"/>
</dbReference>
<dbReference type="GeneID" id="38781715"/>
<reference evidence="2 3" key="1">
    <citation type="journal article" date="2018" name="Sci. Rep.">
        <title>Genome sequence of the cauliflower mushroom Sparassis crispa (Hanabiratake) and its association with beneficial usage.</title>
        <authorList>
            <person name="Kiyama R."/>
            <person name="Furutani Y."/>
            <person name="Kawaguchi K."/>
            <person name="Nakanishi T."/>
        </authorList>
    </citation>
    <scope>NUCLEOTIDE SEQUENCE [LARGE SCALE GENOMIC DNA]</scope>
</reference>